<evidence type="ECO:0000313" key="2">
    <source>
        <dbReference type="Proteomes" id="UP000184233"/>
    </source>
</evidence>
<dbReference type="InterPro" id="IPR036412">
    <property type="entry name" value="HAD-like_sf"/>
</dbReference>
<protein>
    <recommendedName>
        <fullName evidence="3">Haloacid dehalogenase</fullName>
    </recommendedName>
</protein>
<comment type="caution">
    <text evidence="1">The sequence shown here is derived from an EMBL/GenBank/DDBJ whole genome shotgun (WGS) entry which is preliminary data.</text>
</comment>
<dbReference type="NCBIfam" id="TIGR01509">
    <property type="entry name" value="HAD-SF-IA-v3"/>
    <property type="match status" value="1"/>
</dbReference>
<proteinExistence type="predicted"/>
<dbReference type="SFLD" id="SFLDG01129">
    <property type="entry name" value="C1.5:_HAD__Beta-PGM__Phosphata"/>
    <property type="match status" value="1"/>
</dbReference>
<dbReference type="EMBL" id="MKVH01000024">
    <property type="protein sequence ID" value="OJX56723.1"/>
    <property type="molecule type" value="Genomic_DNA"/>
</dbReference>
<dbReference type="AlphaFoldDB" id="A0A1M3KWH3"/>
<dbReference type="PANTHER" id="PTHR43611:SF3">
    <property type="entry name" value="FLAVIN MONONUCLEOTIDE HYDROLASE 1, CHLOROPLATIC"/>
    <property type="match status" value="1"/>
</dbReference>
<dbReference type="Gene3D" id="3.40.50.1000">
    <property type="entry name" value="HAD superfamily/HAD-like"/>
    <property type="match status" value="1"/>
</dbReference>
<dbReference type="InterPro" id="IPR023214">
    <property type="entry name" value="HAD_sf"/>
</dbReference>
<accession>A0A1M3KWH3</accession>
<dbReference type="InterPro" id="IPR023198">
    <property type="entry name" value="PGP-like_dom2"/>
</dbReference>
<name>A0A1M3KWH3_9BACT</name>
<gene>
    <name evidence="1" type="ORF">BGO89_09290</name>
</gene>
<dbReference type="InterPro" id="IPR006439">
    <property type="entry name" value="HAD-SF_hydro_IA"/>
</dbReference>
<evidence type="ECO:0008006" key="3">
    <source>
        <dbReference type="Google" id="ProtNLM"/>
    </source>
</evidence>
<sequence length="196" mass="21815">MDLIIFDFGAVLYDIDFTRTREAMHALAGYNGVPIHFGVDKQDDIFLAVDRGEVTNEEFRAAMRTKWGFTCTDAELDAAWCALLKEPFPHAVDVVRKARRTAPVVLLSNISDLHLMHVIPQCRALLPLFDGLFLSCQTGLRKPDPEAFLYPCDIMNADPERTMLFDDSGANCEAAAAVGIVVRRVVDPYALPDMVP</sequence>
<dbReference type="SUPFAM" id="SSF56784">
    <property type="entry name" value="HAD-like"/>
    <property type="match status" value="1"/>
</dbReference>
<dbReference type="CDD" id="cd02603">
    <property type="entry name" value="HAD_sEH-N_like"/>
    <property type="match status" value="1"/>
</dbReference>
<dbReference type="PANTHER" id="PTHR43611">
    <property type="entry name" value="ALPHA-D-GLUCOSE 1-PHOSPHATE PHOSPHATASE"/>
    <property type="match status" value="1"/>
</dbReference>
<evidence type="ECO:0000313" key="1">
    <source>
        <dbReference type="EMBL" id="OJX56723.1"/>
    </source>
</evidence>
<dbReference type="Proteomes" id="UP000184233">
    <property type="component" value="Unassembled WGS sequence"/>
</dbReference>
<reference evidence="1 2" key="1">
    <citation type="submission" date="2016-09" db="EMBL/GenBank/DDBJ databases">
        <title>Genome-resolved meta-omics ties microbial dynamics to process performance in biotechnology for thiocyanate degradation.</title>
        <authorList>
            <person name="Kantor R.S."/>
            <person name="Huddy R.J."/>
            <person name="Iyer R."/>
            <person name="Thomas B.C."/>
            <person name="Brown C.T."/>
            <person name="Anantharaman K."/>
            <person name="Tringe S."/>
            <person name="Hettich R.L."/>
            <person name="Harrison S.T."/>
            <person name="Banfield J.F."/>
        </authorList>
    </citation>
    <scope>NUCLEOTIDE SEQUENCE [LARGE SCALE GENOMIC DNA]</scope>
    <source>
        <strain evidence="1">59-99</strain>
    </source>
</reference>
<dbReference type="Gene3D" id="1.10.150.240">
    <property type="entry name" value="Putative phosphatase, domain 2"/>
    <property type="match status" value="1"/>
</dbReference>
<organism evidence="1 2">
    <name type="scientific">Candidatus Kapaibacterium thiocyanatum</name>
    <dbReference type="NCBI Taxonomy" id="1895771"/>
    <lineage>
        <taxon>Bacteria</taxon>
        <taxon>Pseudomonadati</taxon>
        <taxon>Candidatus Kapaibacteriota</taxon>
        <taxon>Candidatus Kapaibacteriia</taxon>
        <taxon>Candidatus Kapaibacteriales</taxon>
        <taxon>Candidatus Kapaibacteriaceae</taxon>
        <taxon>Candidatus Kapaibacterium</taxon>
    </lineage>
</organism>
<dbReference type="STRING" id="1895771.BGO89_09290"/>
<dbReference type="Pfam" id="PF00702">
    <property type="entry name" value="Hydrolase"/>
    <property type="match status" value="1"/>
</dbReference>
<dbReference type="SFLD" id="SFLDS00003">
    <property type="entry name" value="Haloacid_Dehalogenase"/>
    <property type="match status" value="1"/>
</dbReference>